<dbReference type="InterPro" id="IPR004584">
    <property type="entry name" value="Rad50_eukaryotes"/>
</dbReference>
<feature type="coiled-coil region" evidence="15">
    <location>
        <begin position="797"/>
        <end position="941"/>
    </location>
</feature>
<dbReference type="OrthoDB" id="18797at2759"/>
<evidence type="ECO:0000256" key="4">
    <source>
        <dbReference type="ARBA" id="ARBA00009439"/>
    </source>
</evidence>
<dbReference type="FunFam" id="3.40.50.300:FF:000947">
    <property type="entry name" value="DNA repair protein RAD50"/>
    <property type="match status" value="1"/>
</dbReference>
<dbReference type="STRING" id="569365.A0A0D2CUM3"/>
<evidence type="ECO:0000313" key="18">
    <source>
        <dbReference type="Proteomes" id="UP000054466"/>
    </source>
</evidence>
<dbReference type="GO" id="GO:0007004">
    <property type="term" value="P:telomere maintenance via telomerase"/>
    <property type="evidence" value="ECO:0007669"/>
    <property type="project" value="TreeGrafter"/>
</dbReference>
<feature type="coiled-coil region" evidence="15">
    <location>
        <begin position="975"/>
        <end position="1053"/>
    </location>
</feature>
<gene>
    <name evidence="17" type="ORF">PV07_01588</name>
</gene>
<dbReference type="Pfam" id="PF13558">
    <property type="entry name" value="SbcC_Walker_B"/>
    <property type="match status" value="1"/>
</dbReference>
<feature type="coiled-coil region" evidence="15">
    <location>
        <begin position="306"/>
        <end position="371"/>
    </location>
</feature>
<comment type="cofactor">
    <cofactor evidence="1">
        <name>Zn(2+)</name>
        <dbReference type="ChEBI" id="CHEBI:29105"/>
    </cofactor>
</comment>
<dbReference type="InterPro" id="IPR027417">
    <property type="entry name" value="P-loop_NTPase"/>
</dbReference>
<dbReference type="GO" id="GO:0000794">
    <property type="term" value="C:condensed nuclear chromosome"/>
    <property type="evidence" value="ECO:0007669"/>
    <property type="project" value="TreeGrafter"/>
</dbReference>
<dbReference type="EMBL" id="KN847040">
    <property type="protein sequence ID" value="KIW34838.1"/>
    <property type="molecule type" value="Genomic_DNA"/>
</dbReference>
<evidence type="ECO:0000256" key="1">
    <source>
        <dbReference type="ARBA" id="ARBA00001947"/>
    </source>
</evidence>
<dbReference type="RefSeq" id="XP_016255054.1">
    <property type="nucleotide sequence ID" value="XM_016388126.1"/>
</dbReference>
<dbReference type="VEuPathDB" id="FungiDB:PV07_01588"/>
<evidence type="ECO:0000256" key="11">
    <source>
        <dbReference type="ARBA" id="ARBA00023054"/>
    </source>
</evidence>
<evidence type="ECO:0000256" key="2">
    <source>
        <dbReference type="ARBA" id="ARBA00004123"/>
    </source>
</evidence>
<evidence type="ECO:0000256" key="8">
    <source>
        <dbReference type="ARBA" id="ARBA00022763"/>
    </source>
</evidence>
<dbReference type="PANTHER" id="PTHR18867:SF12">
    <property type="entry name" value="DNA REPAIR PROTEIN RAD50"/>
    <property type="match status" value="1"/>
</dbReference>
<evidence type="ECO:0000256" key="15">
    <source>
        <dbReference type="SAM" id="Coils"/>
    </source>
</evidence>
<evidence type="ECO:0000256" key="13">
    <source>
        <dbReference type="ARBA" id="ARBA00023242"/>
    </source>
</evidence>
<feature type="domain" description="Rad50/SbcC-type AAA" evidence="16">
    <location>
        <begin position="7"/>
        <end position="247"/>
    </location>
</feature>
<evidence type="ECO:0000259" key="16">
    <source>
        <dbReference type="Pfam" id="PF13476"/>
    </source>
</evidence>
<keyword evidence="6" id="KW-0158">Chromosome</keyword>
<accession>A0A0D2CUM3</accession>
<dbReference type="GO" id="GO:0003691">
    <property type="term" value="F:double-stranded telomeric DNA binding"/>
    <property type="evidence" value="ECO:0007669"/>
    <property type="project" value="TreeGrafter"/>
</dbReference>
<comment type="similarity">
    <text evidence="4">Belongs to the SMC family. RAD50 subfamily.</text>
</comment>
<evidence type="ECO:0000313" key="17">
    <source>
        <dbReference type="EMBL" id="KIW34838.1"/>
    </source>
</evidence>
<keyword evidence="7" id="KW-0479">Metal-binding</keyword>
<dbReference type="GO" id="GO:0051880">
    <property type="term" value="F:G-quadruplex DNA binding"/>
    <property type="evidence" value="ECO:0007669"/>
    <property type="project" value="TreeGrafter"/>
</dbReference>
<evidence type="ECO:0000256" key="14">
    <source>
        <dbReference type="ARBA" id="ARBA00049360"/>
    </source>
</evidence>
<keyword evidence="9" id="KW-0378">Hydrolase</keyword>
<keyword evidence="8" id="KW-0227">DNA damage</keyword>
<dbReference type="PANTHER" id="PTHR18867">
    <property type="entry name" value="RAD50"/>
    <property type="match status" value="1"/>
</dbReference>
<sequence>MSRLHVLKICGIRSFDNNQEQHIKFETPLTLIVGQNGSGKTTIIECLKFAFTGMQPPNTKVGGAFVHDPKLNGDSQVKAAVQVSFKSATGAAVTISRRLELNVKKTTRSLKTLECSLVVSRRGERTVMSSRTVALDSLLPEYLGVSTAILDNVIFCHQDESFWPLSDPTTLKKKFDEIFEAQKYTKAIENIKQIRKKHNEELGKYKILEDHAKLDKDRALKAQKRKEALSDEIENLRKKSEELEQKISLARRMADETWRKGEEYSKILGALEGKRIEAQGKQSTIDDLKMHLVEVGETDEWLQTTLSQFETRQEELRDELSQKQEVYIEQQEQMKSLGKQREEKVKLKGKYEQEKEAHERHLERRKEMVREAAAKHQIREYEYLDDDTQVEDFLVKIKKISKHQKEGLDRVKLEHTAQRRDGQTLINKLTERKLALHEQRATARKQMDSNDREAGDFQRRVNQITVDEGSKAVAESRIEDLQKELQKTLEAAEAADWDKKIQNANAEFRGFEEIGSKLRDEMVRSSNKAQELAKLSYSKQALKDQQKRLDTLLNAHSDRITVLLGDGTWSTDTIEKAYQDVLGSATSEVVAAERDRDSVNRELEQLQFRQKTVRKELSRRENEVKKCEQQLRAVIEDGPQGYEEALQRAEENVNQAREDSSGYSGLHDYFQQVLDASSGDKPACRTCMRGFAHGSKTLADFQERINKLIAKTKASAEQSDPKAAEAEYKRVLDLGVVHQTWKKLVDSELPAAARETADLDAQRQSLLAKLENHDKNVVEKQQVKRDVESIGQIVSSISKCDREIKSLNSQVEELSAKQSQLSNTRTLEEIQEELSSTDQKARGIQNVINRLRTEQEQSRARISSMELELRDLKSNLNDIIFQLDKKASLAARVDEFRANNQKQQEVTENLTREIEKLDPQIATAQAKYDDIDQRAATKEREMSDELSRLSDTVNNLDILNDQVQSYVDRDGPNQLGRVNRELKNLEQELDNLQSEQNRLTREINKTNERIRDGESTRRRYSDNLRYRQESRALAHLQEEIEELEGHNAEVDRDRFQQESQKYSMEYNRLATMQGGLMGEVKSKDNQLVEILEDYQTDLKDAPQRYKEAHIKVEATKAAVEDLGRYGGALDKAIMKYHSFKMEEINTIIEELWRKTYRGTDVDTIMIRAENETGRGNRSYNYRVVMVKRGAEMDMRGRCSAGQKVLASIIIRLALAEVFSTHCGLIALDEPTTNLDRDNIESLAQSLKEIIEYRQQQSNFQLVVITHDEDFLRQMECSKFTGSYYRVSRDSAQNSIIERQSIAEVL</sequence>
<keyword evidence="18" id="KW-1185">Reference proteome</keyword>
<comment type="subcellular location">
    <subcellularLocation>
        <location evidence="3">Chromosome</location>
    </subcellularLocation>
    <subcellularLocation>
        <location evidence="2">Nucleus</location>
    </subcellularLocation>
</comment>
<feature type="coiled-coil region" evidence="15">
    <location>
        <begin position="471"/>
        <end position="498"/>
    </location>
</feature>
<dbReference type="GO" id="GO:0016887">
    <property type="term" value="F:ATP hydrolysis activity"/>
    <property type="evidence" value="ECO:0007669"/>
    <property type="project" value="InterPro"/>
</dbReference>
<dbReference type="GO" id="GO:0046872">
    <property type="term" value="F:metal ion binding"/>
    <property type="evidence" value="ECO:0007669"/>
    <property type="project" value="UniProtKB-KW"/>
</dbReference>
<evidence type="ECO:0000256" key="5">
    <source>
        <dbReference type="ARBA" id="ARBA00017893"/>
    </source>
</evidence>
<dbReference type="Gene3D" id="1.10.287.1490">
    <property type="match status" value="1"/>
</dbReference>
<evidence type="ECO:0000256" key="10">
    <source>
        <dbReference type="ARBA" id="ARBA00022833"/>
    </source>
</evidence>
<comment type="catalytic activity">
    <reaction evidence="14">
        <text>ATP + H2O = ADP + phosphate + H(+)</text>
        <dbReference type="Rhea" id="RHEA:13065"/>
        <dbReference type="ChEBI" id="CHEBI:15377"/>
        <dbReference type="ChEBI" id="CHEBI:15378"/>
        <dbReference type="ChEBI" id="CHEBI:30616"/>
        <dbReference type="ChEBI" id="CHEBI:43474"/>
        <dbReference type="ChEBI" id="CHEBI:456216"/>
    </reaction>
</comment>
<dbReference type="GeneID" id="27340782"/>
<dbReference type="InterPro" id="IPR038729">
    <property type="entry name" value="Rad50/SbcC_AAA"/>
</dbReference>
<dbReference type="GO" id="GO:0000722">
    <property type="term" value="P:telomere maintenance via recombination"/>
    <property type="evidence" value="ECO:0007669"/>
    <property type="project" value="TreeGrafter"/>
</dbReference>
<feature type="coiled-coil region" evidence="15">
    <location>
        <begin position="181"/>
        <end position="253"/>
    </location>
</feature>
<evidence type="ECO:0000256" key="7">
    <source>
        <dbReference type="ARBA" id="ARBA00022723"/>
    </source>
</evidence>
<keyword evidence="13" id="KW-0539">Nucleus</keyword>
<evidence type="ECO:0000256" key="6">
    <source>
        <dbReference type="ARBA" id="ARBA00022454"/>
    </source>
</evidence>
<dbReference type="GO" id="GO:0070192">
    <property type="term" value="P:chromosome organization involved in meiotic cell cycle"/>
    <property type="evidence" value="ECO:0007669"/>
    <property type="project" value="TreeGrafter"/>
</dbReference>
<evidence type="ECO:0000256" key="12">
    <source>
        <dbReference type="ARBA" id="ARBA00023204"/>
    </source>
</evidence>
<organism evidence="17 18">
    <name type="scientific">Cladophialophora immunda</name>
    <dbReference type="NCBI Taxonomy" id="569365"/>
    <lineage>
        <taxon>Eukaryota</taxon>
        <taxon>Fungi</taxon>
        <taxon>Dikarya</taxon>
        <taxon>Ascomycota</taxon>
        <taxon>Pezizomycotina</taxon>
        <taxon>Eurotiomycetes</taxon>
        <taxon>Chaetothyriomycetidae</taxon>
        <taxon>Chaetothyriales</taxon>
        <taxon>Herpotrichiellaceae</taxon>
        <taxon>Cladophialophora</taxon>
    </lineage>
</organism>
<keyword evidence="12" id="KW-0234">DNA repair</keyword>
<dbReference type="Pfam" id="PF13476">
    <property type="entry name" value="AAA_23"/>
    <property type="match status" value="1"/>
</dbReference>
<dbReference type="SUPFAM" id="SSF52540">
    <property type="entry name" value="P-loop containing nucleoside triphosphate hydrolases"/>
    <property type="match status" value="2"/>
</dbReference>
<name>A0A0D2CUM3_9EURO</name>
<dbReference type="GO" id="GO:0043047">
    <property type="term" value="F:single-stranded telomeric DNA binding"/>
    <property type="evidence" value="ECO:0007669"/>
    <property type="project" value="TreeGrafter"/>
</dbReference>
<feature type="coiled-coil region" evidence="15">
    <location>
        <begin position="589"/>
        <end position="659"/>
    </location>
</feature>
<reference evidence="17 18" key="1">
    <citation type="submission" date="2015-01" db="EMBL/GenBank/DDBJ databases">
        <title>The Genome Sequence of Cladophialophora immunda CBS83496.</title>
        <authorList>
            <consortium name="The Broad Institute Genomics Platform"/>
            <person name="Cuomo C."/>
            <person name="de Hoog S."/>
            <person name="Gorbushina A."/>
            <person name="Stielow B."/>
            <person name="Teixiera M."/>
            <person name="Abouelleil A."/>
            <person name="Chapman S.B."/>
            <person name="Priest M."/>
            <person name="Young S.K."/>
            <person name="Wortman J."/>
            <person name="Nusbaum C."/>
            <person name="Birren B."/>
        </authorList>
    </citation>
    <scope>NUCLEOTIDE SEQUENCE [LARGE SCALE GENOMIC DNA]</scope>
    <source>
        <strain evidence="17 18">CBS 83496</strain>
    </source>
</reference>
<dbReference type="Gene3D" id="3.40.50.300">
    <property type="entry name" value="P-loop containing nucleotide triphosphate hydrolases"/>
    <property type="match status" value="2"/>
</dbReference>
<dbReference type="NCBIfam" id="TIGR00606">
    <property type="entry name" value="rad50"/>
    <property type="match status" value="1"/>
</dbReference>
<keyword evidence="10" id="KW-0862">Zinc</keyword>
<proteinExistence type="inferred from homology"/>
<dbReference type="HOGENOM" id="CLU_006184_0_0_1"/>
<dbReference type="GO" id="GO:0006302">
    <property type="term" value="P:double-strand break repair"/>
    <property type="evidence" value="ECO:0007669"/>
    <property type="project" value="InterPro"/>
</dbReference>
<keyword evidence="11 15" id="KW-0175">Coiled coil</keyword>
<dbReference type="Proteomes" id="UP000054466">
    <property type="component" value="Unassembled WGS sequence"/>
</dbReference>
<evidence type="ECO:0000256" key="3">
    <source>
        <dbReference type="ARBA" id="ARBA00004286"/>
    </source>
</evidence>
<dbReference type="FunFam" id="3.40.50.300:FF:001195">
    <property type="entry name" value="DNA repair protein rad50"/>
    <property type="match status" value="1"/>
</dbReference>
<dbReference type="GO" id="GO:0030870">
    <property type="term" value="C:Mre11 complex"/>
    <property type="evidence" value="ECO:0007669"/>
    <property type="project" value="InterPro"/>
</dbReference>
<protein>
    <recommendedName>
        <fullName evidence="5">DNA repair protein RAD50</fullName>
    </recommendedName>
</protein>
<evidence type="ECO:0000256" key="9">
    <source>
        <dbReference type="ARBA" id="ARBA00022801"/>
    </source>
</evidence>